<dbReference type="AlphaFoldDB" id="A0A7W9LPR6"/>
<dbReference type="InterPro" id="IPR043757">
    <property type="entry name" value="DUF5703_N"/>
</dbReference>
<dbReference type="GO" id="GO:0005975">
    <property type="term" value="P:carbohydrate metabolic process"/>
    <property type="evidence" value="ECO:0007669"/>
    <property type="project" value="InterPro"/>
</dbReference>
<evidence type="ECO:0000313" key="2">
    <source>
        <dbReference type="EMBL" id="MBB5791698.1"/>
    </source>
</evidence>
<dbReference type="Gene3D" id="1.50.10.10">
    <property type="match status" value="1"/>
</dbReference>
<comment type="caution">
    <text evidence="2">The sequence shown here is derived from an EMBL/GenBank/DDBJ whole genome shotgun (WGS) entry which is preliminary data.</text>
</comment>
<protein>
    <recommendedName>
        <fullName evidence="1">DUF5703 domain-containing protein</fullName>
    </recommendedName>
</protein>
<dbReference type="InterPro" id="IPR008928">
    <property type="entry name" value="6-hairpin_glycosidase_sf"/>
</dbReference>
<dbReference type="Pfam" id="PF18961">
    <property type="entry name" value="DUF5703_N"/>
    <property type="match status" value="1"/>
</dbReference>
<dbReference type="RefSeq" id="WP_184828668.1">
    <property type="nucleotide sequence ID" value="NZ_JACHMM010000001.1"/>
</dbReference>
<organism evidence="2 3">
    <name type="scientific">Jiangella mangrovi</name>
    <dbReference type="NCBI Taxonomy" id="1524084"/>
    <lineage>
        <taxon>Bacteria</taxon>
        <taxon>Bacillati</taxon>
        <taxon>Actinomycetota</taxon>
        <taxon>Actinomycetes</taxon>
        <taxon>Jiangellales</taxon>
        <taxon>Jiangellaceae</taxon>
        <taxon>Jiangella</taxon>
    </lineage>
</organism>
<evidence type="ECO:0000313" key="3">
    <source>
        <dbReference type="Proteomes" id="UP000542813"/>
    </source>
</evidence>
<feature type="domain" description="DUF5703" evidence="1">
    <location>
        <begin position="13"/>
        <end position="302"/>
    </location>
</feature>
<evidence type="ECO:0000259" key="1">
    <source>
        <dbReference type="Pfam" id="PF18961"/>
    </source>
</evidence>
<gene>
    <name evidence="2" type="ORF">HD601_006273</name>
</gene>
<name>A0A7W9LPR6_9ACTN</name>
<keyword evidence="3" id="KW-1185">Reference proteome</keyword>
<sequence length="778" mass="86092">MSAVLASGAYDVVWDSPSADSGASMPCGGHDVGLNVWVEDGRLWFYIDRSGSFDENNLMLKLGRVVVDLEPNPFSSDAGGFEQRLDLHRGRIVVSGRSTDGTAVRILVWCETGAAAVHVDVDASAPVTARVAYQSWRFADRVVPAEQRVACYSVRGRPGDIVTYADAVGHRDDGVLFAHRNRNDLTCFRQVVELEGLGHRLDDLWDPMRDLVFGGMLLGDGFEPAGVGEGVYAGVPYREWRLASTRPSATHAVVVGLHSDRTPDLAGWEHSAVEHARRSLADAAATEREAEEFWAGLWARSAVDVRPASPDPADPDWQVGRNYNLFRYLLACNARGEHPTKFNGGLFTTDTVFSVPAVDYGTPTPDFRIWGGGSGTMQNQRLVYWPLLRSGDLELMRPQFEFYRRALGNATLRTREYWGHGGASFCEQLENFGLPIGYEWGWDSDVDESGDYPRRPWHDPTELVRPWVRHHYSTQLEICFMIIKRHLYGGEPVDDYLPLIDACVTFFDEHYRMRHYDSTGSELSLSGELVIFPSTALETYKDATNPTDAVAGLRAVLSSMLAAPLRGLLDDPTAAKYERILASLPPQAFRVVDGVTVLAPAQSFSDIMNVELPQLYPVFPYESYGLGRPGLHVAVDTYHAPADIEGQRDHVSWHQDGIFAARLGLVDEALRVARLKLGDGPLRFPAFWGPGHDWVPDHNWGGSGMIGLQEMLLQTVDDQLLVLPAWPDGVDVDFRLHAPGATVVDVGYRDGVVVRCDVTPESRAADVVLLKPARLPVQ</sequence>
<dbReference type="EMBL" id="JACHMM010000001">
    <property type="protein sequence ID" value="MBB5791698.1"/>
    <property type="molecule type" value="Genomic_DNA"/>
</dbReference>
<dbReference type="SUPFAM" id="SSF48208">
    <property type="entry name" value="Six-hairpin glycosidases"/>
    <property type="match status" value="1"/>
</dbReference>
<reference evidence="2 3" key="1">
    <citation type="submission" date="2020-08" db="EMBL/GenBank/DDBJ databases">
        <title>Sequencing the genomes of 1000 actinobacteria strains.</title>
        <authorList>
            <person name="Klenk H.-P."/>
        </authorList>
    </citation>
    <scope>NUCLEOTIDE SEQUENCE [LARGE SCALE GENOMIC DNA]</scope>
    <source>
        <strain evidence="2 3">DSM 102122</strain>
    </source>
</reference>
<dbReference type="Proteomes" id="UP000542813">
    <property type="component" value="Unassembled WGS sequence"/>
</dbReference>
<dbReference type="InterPro" id="IPR012341">
    <property type="entry name" value="6hp_glycosidase-like_sf"/>
</dbReference>
<proteinExistence type="predicted"/>
<accession>A0A7W9LPR6</accession>